<dbReference type="GO" id="GO:0005216">
    <property type="term" value="F:monoatomic ion channel activity"/>
    <property type="evidence" value="ECO:0007669"/>
    <property type="project" value="InterPro"/>
</dbReference>
<evidence type="ECO:0000256" key="11">
    <source>
        <dbReference type="PROSITE-ProRule" id="PRU00023"/>
    </source>
</evidence>
<evidence type="ECO:0000313" key="15">
    <source>
        <dbReference type="Proteomes" id="UP001162156"/>
    </source>
</evidence>
<feature type="domain" description="Ion transport" evidence="13">
    <location>
        <begin position="501"/>
        <end position="725"/>
    </location>
</feature>
<dbReference type="InterPro" id="IPR002110">
    <property type="entry name" value="Ankyrin_rpt"/>
</dbReference>
<feature type="transmembrane region" description="Helical" evidence="12">
    <location>
        <begin position="686"/>
        <end position="710"/>
    </location>
</feature>
<dbReference type="Proteomes" id="UP001162156">
    <property type="component" value="Unassembled WGS sequence"/>
</dbReference>
<dbReference type="EMBL" id="JANEYF010000231">
    <property type="protein sequence ID" value="KAJ8971296.1"/>
    <property type="molecule type" value="Genomic_DNA"/>
</dbReference>
<evidence type="ECO:0000256" key="6">
    <source>
        <dbReference type="ARBA" id="ARBA00022989"/>
    </source>
</evidence>
<proteinExistence type="predicted"/>
<evidence type="ECO:0000256" key="4">
    <source>
        <dbReference type="ARBA" id="ARBA00022692"/>
    </source>
</evidence>
<dbReference type="PROSITE" id="PS50297">
    <property type="entry name" value="ANK_REP_REGION"/>
    <property type="match status" value="2"/>
</dbReference>
<dbReference type="GO" id="GO:0034703">
    <property type="term" value="C:cation channel complex"/>
    <property type="evidence" value="ECO:0007669"/>
    <property type="project" value="UniProtKB-ARBA"/>
</dbReference>
<dbReference type="Pfam" id="PF12796">
    <property type="entry name" value="Ank_2"/>
    <property type="match status" value="1"/>
</dbReference>
<keyword evidence="9 12" id="KW-0472">Membrane</keyword>
<reference evidence="14" key="1">
    <citation type="journal article" date="2023" name="Insect Mol. Biol.">
        <title>Genome sequencing provides insights into the evolution of gene families encoding plant cell wall-degrading enzymes in longhorned beetles.</title>
        <authorList>
            <person name="Shin N.R."/>
            <person name="Okamura Y."/>
            <person name="Kirsch R."/>
            <person name="Pauchet Y."/>
        </authorList>
    </citation>
    <scope>NUCLEOTIDE SEQUENCE</scope>
    <source>
        <strain evidence="14">RBIC_L_NR</strain>
    </source>
</reference>
<evidence type="ECO:0000256" key="1">
    <source>
        <dbReference type="ARBA" id="ARBA00004141"/>
    </source>
</evidence>
<name>A0AAV8ZVG8_9CUCU</name>
<keyword evidence="2" id="KW-0813">Transport</keyword>
<evidence type="ECO:0000256" key="7">
    <source>
        <dbReference type="ARBA" id="ARBA00023043"/>
    </source>
</evidence>
<feature type="transmembrane region" description="Helical" evidence="12">
    <location>
        <begin position="558"/>
        <end position="579"/>
    </location>
</feature>
<keyword evidence="7 11" id="KW-0040">ANK repeat</keyword>
<keyword evidence="3" id="KW-0716">Sensory transduction</keyword>
<dbReference type="Gene3D" id="1.25.40.20">
    <property type="entry name" value="Ankyrin repeat-containing domain"/>
    <property type="match status" value="2"/>
</dbReference>
<evidence type="ECO:0000256" key="10">
    <source>
        <dbReference type="ARBA" id="ARBA00023303"/>
    </source>
</evidence>
<feature type="transmembrane region" description="Helical" evidence="12">
    <location>
        <begin position="591"/>
        <end position="609"/>
    </location>
</feature>
<keyword evidence="8" id="KW-0406">Ion transport</keyword>
<feature type="transmembrane region" description="Helical" evidence="12">
    <location>
        <begin position="529"/>
        <end position="546"/>
    </location>
</feature>
<dbReference type="PANTHER" id="PTHR47143">
    <property type="entry name" value="TRANSIENT RECEPTOR POTENTIAL CATION CHANNEL PROTEIN PAINLESS"/>
    <property type="match status" value="1"/>
</dbReference>
<sequence length="871" mass="102283">MIEKKGNQPIIKELLQLLEKEKAQDIRIEDIEKIRAILENNKKLINYQHCKDNKLRSLLHIVKYNSKLPYEFKQKIVNTIVDVGYKLFNFSADNCVTENCHALFFVAAKGDYAKLKEIVEYFKGIDDVGKLHCTKEGDTLLSFMVKFGDYTQENYLKCFKLLVDEKIDFQRIDYYKNSIKDVIEKEKKFLIKIGNRNEYYQNLTKIEEIITENSDAVDSVEKCNSVFLTIMNKNQLFNSIINNGSNFKALLKHNLDLVDSDDGENTLLQLAIIKNNLEITKELLQNGANPNHKVEGRNEEVPLILAAKLNRDKIFQELLENQHLKTTNDMFVKFVSEIKPKFLNYLLESSTLNVDFQFRNKTPLYYAIIRKNRKAVQSLLQRGARLTKNCLSNINPKDLEEYFNSCIKFDSFKDDMEENDYKAFLVFDFFIKCNDKSSESKLTTTESEVEGEVTEKLIADDKFESEIEAIRKIGSNKRLKYLLEHPLIYIFILLKWYRVRYYYFAFVFLKIIFYSIIVCLVTTGSHNHYILSSVLLIQFSLTYLNFLEFKWELRRYTLHFILEILIFMLLVIICILKIFNANTDDINQVSAFIIILISLSMLLTLGYHVNLSKWMSMAKRVFKNFIILLLFFLFPILAFAMAFKLLLPFQNQEVIPPKENEDFKNIPRAIFRTFVMLAGDIGDKKFSFLGGYIMFILFAIGMTIILMNFWTGVAVSDIKEIEEQSTVVACNNVIVFIESVERMYLFLVCNFFQKIVPSHWKHLIHARLPLPFLKYKVKLKKKKKSKFHYGIDLFINAEKQFKSKRCFKSLKLENDVISKIKSLYDEKELSVGKTLKHLMDQAKTIEEIHDRINKLDSYFKRIEELLESKNK</sequence>
<evidence type="ECO:0000313" key="14">
    <source>
        <dbReference type="EMBL" id="KAJ8971296.1"/>
    </source>
</evidence>
<feature type="transmembrane region" description="Helical" evidence="12">
    <location>
        <begin position="501"/>
        <end position="523"/>
    </location>
</feature>
<dbReference type="PANTHER" id="PTHR47143:SF4">
    <property type="entry name" value="TRANSIENT RECEPTOR POTENTIAL CATION CHANNEL PROTEIN PAINLESS"/>
    <property type="match status" value="1"/>
</dbReference>
<dbReference type="AlphaFoldDB" id="A0AAV8ZVG8"/>
<dbReference type="SUPFAM" id="SSF48403">
    <property type="entry name" value="Ankyrin repeat"/>
    <property type="match status" value="1"/>
</dbReference>
<dbReference type="InterPro" id="IPR052076">
    <property type="entry name" value="TRP_cation_channel"/>
</dbReference>
<keyword evidence="4 12" id="KW-0812">Transmembrane</keyword>
<evidence type="ECO:0000259" key="13">
    <source>
        <dbReference type="Pfam" id="PF00520"/>
    </source>
</evidence>
<dbReference type="PROSITE" id="PS50088">
    <property type="entry name" value="ANK_REPEAT"/>
    <property type="match status" value="2"/>
</dbReference>
<feature type="repeat" description="ANK" evidence="11">
    <location>
        <begin position="359"/>
        <end position="386"/>
    </location>
</feature>
<dbReference type="Pfam" id="PF00520">
    <property type="entry name" value="Ion_trans"/>
    <property type="match status" value="1"/>
</dbReference>
<dbReference type="InterPro" id="IPR036770">
    <property type="entry name" value="Ankyrin_rpt-contain_sf"/>
</dbReference>
<evidence type="ECO:0000256" key="9">
    <source>
        <dbReference type="ARBA" id="ARBA00023136"/>
    </source>
</evidence>
<keyword evidence="5" id="KW-0677">Repeat</keyword>
<feature type="transmembrane region" description="Helical" evidence="12">
    <location>
        <begin position="621"/>
        <end position="643"/>
    </location>
</feature>
<dbReference type="SMART" id="SM00248">
    <property type="entry name" value="ANK"/>
    <property type="match status" value="5"/>
</dbReference>
<comment type="caution">
    <text evidence="14">The sequence shown here is derived from an EMBL/GenBank/DDBJ whole genome shotgun (WGS) entry which is preliminary data.</text>
</comment>
<evidence type="ECO:0000256" key="2">
    <source>
        <dbReference type="ARBA" id="ARBA00022448"/>
    </source>
</evidence>
<evidence type="ECO:0000256" key="3">
    <source>
        <dbReference type="ARBA" id="ARBA00022606"/>
    </source>
</evidence>
<comment type="subcellular location">
    <subcellularLocation>
        <location evidence="1">Membrane</location>
        <topology evidence="1">Multi-pass membrane protein</topology>
    </subcellularLocation>
</comment>
<keyword evidence="6 12" id="KW-1133">Transmembrane helix</keyword>
<dbReference type="InterPro" id="IPR005821">
    <property type="entry name" value="Ion_trans_dom"/>
</dbReference>
<evidence type="ECO:0000256" key="5">
    <source>
        <dbReference type="ARBA" id="ARBA00022737"/>
    </source>
</evidence>
<evidence type="ECO:0000256" key="8">
    <source>
        <dbReference type="ARBA" id="ARBA00023065"/>
    </source>
</evidence>
<organism evidence="14 15">
    <name type="scientific">Rhamnusium bicolor</name>
    <dbReference type="NCBI Taxonomy" id="1586634"/>
    <lineage>
        <taxon>Eukaryota</taxon>
        <taxon>Metazoa</taxon>
        <taxon>Ecdysozoa</taxon>
        <taxon>Arthropoda</taxon>
        <taxon>Hexapoda</taxon>
        <taxon>Insecta</taxon>
        <taxon>Pterygota</taxon>
        <taxon>Neoptera</taxon>
        <taxon>Endopterygota</taxon>
        <taxon>Coleoptera</taxon>
        <taxon>Polyphaga</taxon>
        <taxon>Cucujiformia</taxon>
        <taxon>Chrysomeloidea</taxon>
        <taxon>Cerambycidae</taxon>
        <taxon>Lepturinae</taxon>
        <taxon>Rhagiini</taxon>
        <taxon>Rhamnusium</taxon>
    </lineage>
</organism>
<keyword evidence="15" id="KW-1185">Reference proteome</keyword>
<keyword evidence="10" id="KW-0407">Ion channel</keyword>
<evidence type="ECO:0000256" key="12">
    <source>
        <dbReference type="SAM" id="Phobius"/>
    </source>
</evidence>
<feature type="repeat" description="ANK" evidence="11">
    <location>
        <begin position="263"/>
        <end position="295"/>
    </location>
</feature>
<gene>
    <name evidence="14" type="ORF">NQ314_000773</name>
</gene>
<accession>A0AAV8ZVG8</accession>
<protein>
    <recommendedName>
        <fullName evidence="13">Ion transport domain-containing protein</fullName>
    </recommendedName>
</protein>